<dbReference type="Gene3D" id="3.50.50.60">
    <property type="entry name" value="FAD/NAD(P)-binding domain"/>
    <property type="match status" value="1"/>
</dbReference>
<protein>
    <submittedName>
        <fullName evidence="6">Flavoprotein</fullName>
    </submittedName>
</protein>
<feature type="domain" description="FAD-dependent oxidoreductase 2 FAD-binding" evidence="5">
    <location>
        <begin position="23"/>
        <end position="466"/>
    </location>
</feature>
<proteinExistence type="predicted"/>
<dbReference type="EMBL" id="JALN02000001">
    <property type="protein sequence ID" value="KDF02410.1"/>
    <property type="molecule type" value="Genomic_DNA"/>
</dbReference>
<comment type="cofactor">
    <cofactor evidence="1">
        <name>FAD</name>
        <dbReference type="ChEBI" id="CHEBI:57692"/>
    </cofactor>
</comment>
<dbReference type="InterPro" id="IPR003953">
    <property type="entry name" value="FAD-dep_OxRdtase_2_FAD-bd"/>
</dbReference>
<evidence type="ECO:0000313" key="7">
    <source>
        <dbReference type="Proteomes" id="UP000022835"/>
    </source>
</evidence>
<dbReference type="Proteomes" id="UP000022835">
    <property type="component" value="Unassembled WGS sequence"/>
</dbReference>
<comment type="caution">
    <text evidence="6">The sequence shown here is derived from an EMBL/GenBank/DDBJ whole genome shotgun (WGS) entry which is preliminary data.</text>
</comment>
<dbReference type="OrthoDB" id="337830at2"/>
<evidence type="ECO:0000313" key="6">
    <source>
        <dbReference type="EMBL" id="KDF02410.1"/>
    </source>
</evidence>
<dbReference type="NCBIfam" id="NF005512">
    <property type="entry name" value="PRK07121.1-5"/>
    <property type="match status" value="1"/>
</dbReference>
<dbReference type="RefSeq" id="WP_036345289.1">
    <property type="nucleotide sequence ID" value="NZ_JALN02000001.1"/>
</dbReference>
<dbReference type="InterPro" id="IPR036188">
    <property type="entry name" value="FAD/NAD-bd_sf"/>
</dbReference>
<reference evidence="6" key="1">
    <citation type="submission" date="2014-05" db="EMBL/GenBank/DDBJ databases">
        <title>Genome sequence of Mycobacterium aromaticivorans strain JS19b1T (= DSM 45407T).</title>
        <authorList>
            <person name="Kwak Y."/>
            <person name="Park G.-S."/>
            <person name="Li Q.X."/>
            <person name="Lee S.-E."/>
            <person name="Shin J.-H."/>
        </authorList>
    </citation>
    <scope>NUCLEOTIDE SEQUENCE [LARGE SCALE GENOMIC DNA]</scope>
    <source>
        <strain evidence="6">JS19b1</strain>
    </source>
</reference>
<keyword evidence="3" id="KW-0274">FAD</keyword>
<evidence type="ECO:0000256" key="4">
    <source>
        <dbReference type="ARBA" id="ARBA00023002"/>
    </source>
</evidence>
<dbReference type="PANTHER" id="PTHR43400">
    <property type="entry name" value="FUMARATE REDUCTASE"/>
    <property type="match status" value="1"/>
</dbReference>
<evidence type="ECO:0000256" key="1">
    <source>
        <dbReference type="ARBA" id="ARBA00001974"/>
    </source>
</evidence>
<dbReference type="InterPro" id="IPR050315">
    <property type="entry name" value="FAD-oxidoreductase_2"/>
</dbReference>
<gene>
    <name evidence="6" type="ORF">Y900_026605</name>
</gene>
<organism evidence="6 7">
    <name type="scientific">Mycolicibacterium aromaticivorans JS19b1 = JCM 16368</name>
    <dbReference type="NCBI Taxonomy" id="1440774"/>
    <lineage>
        <taxon>Bacteria</taxon>
        <taxon>Bacillati</taxon>
        <taxon>Actinomycetota</taxon>
        <taxon>Actinomycetes</taxon>
        <taxon>Mycobacteriales</taxon>
        <taxon>Mycobacteriaceae</taxon>
        <taxon>Mycolicibacterium</taxon>
    </lineage>
</organism>
<evidence type="ECO:0000256" key="2">
    <source>
        <dbReference type="ARBA" id="ARBA00022630"/>
    </source>
</evidence>
<dbReference type="STRING" id="1440774.Y900_026605"/>
<sequence>MTVDDDVSPVPASTIDHWDHEADVVIVGYGIAGAAAAVEAARGGADVLVLERTGSWGGAAAMAGGFIYLGGGTPIQKACGFEDSPSNMAAFLNVAMGPGADEARIADYCDGSLEHFDWLTDCGVPFKPEFWGEPGWEPPGDQGLMFTGGENAYPFNTIAEPAPRGHIPQMTGKVAGEKSGGFMLMKPLVETATSLGVRAVYDVRAQTLIVESDGRVAGVLARQYGETVRVRARRGVMLAAGSFAYSESMVKQFAPAIAGRPAASIEQHDGRAIRMAQALGADLAHMDATEVAFLIDPQQTVRGVLVNGLGQRYVPEDMYSGRIGQLTLYRQQDTAYLIIDGDAQEDAMAATSATPFLKRPATWVCETVAELEAEIGLPVGSLQATIGAYNAAAARGEDPLLHKKPEWIKPVGVPVGAIDLRASCGGFTLGGLMTSLNGEVLHVSGNPIPGLFAAGRCTAGLAAWGYASGVSLGDGSFYGRRAGRAVAKA</sequence>
<evidence type="ECO:0000256" key="3">
    <source>
        <dbReference type="ARBA" id="ARBA00022827"/>
    </source>
</evidence>
<dbReference type="GO" id="GO:0033765">
    <property type="term" value="F:steroid dehydrogenase activity, acting on the CH-CH group of donors"/>
    <property type="evidence" value="ECO:0007669"/>
    <property type="project" value="UniProtKB-ARBA"/>
</dbReference>
<evidence type="ECO:0000259" key="5">
    <source>
        <dbReference type="Pfam" id="PF00890"/>
    </source>
</evidence>
<dbReference type="AlphaFoldDB" id="A0A064CPE0"/>
<dbReference type="SUPFAM" id="SSF56425">
    <property type="entry name" value="Succinate dehydrogenase/fumarate reductase flavoprotein, catalytic domain"/>
    <property type="match status" value="1"/>
</dbReference>
<dbReference type="eggNOG" id="COG1053">
    <property type="taxonomic scope" value="Bacteria"/>
</dbReference>
<accession>A0A064CPE0</accession>
<keyword evidence="2" id="KW-0285">Flavoprotein</keyword>
<dbReference type="InterPro" id="IPR027477">
    <property type="entry name" value="Succ_DH/fumarate_Rdtase_cat_sf"/>
</dbReference>
<dbReference type="Pfam" id="PF00890">
    <property type="entry name" value="FAD_binding_2"/>
    <property type="match status" value="1"/>
</dbReference>
<keyword evidence="7" id="KW-1185">Reference proteome</keyword>
<dbReference type="GO" id="GO:0008202">
    <property type="term" value="P:steroid metabolic process"/>
    <property type="evidence" value="ECO:0007669"/>
    <property type="project" value="UniProtKB-ARBA"/>
</dbReference>
<dbReference type="SUPFAM" id="SSF51905">
    <property type="entry name" value="FAD/NAD(P)-binding domain"/>
    <property type="match status" value="1"/>
</dbReference>
<dbReference type="Gene3D" id="3.90.700.10">
    <property type="entry name" value="Succinate dehydrogenase/fumarate reductase flavoprotein, catalytic domain"/>
    <property type="match status" value="1"/>
</dbReference>
<keyword evidence="4" id="KW-0560">Oxidoreductase</keyword>
<name>A0A064CPE0_9MYCO</name>
<dbReference type="NCBIfam" id="NF005510">
    <property type="entry name" value="PRK07121.1-3"/>
    <property type="match status" value="1"/>
</dbReference>
<dbReference type="PANTHER" id="PTHR43400:SF10">
    <property type="entry name" value="3-OXOSTEROID 1-DEHYDROGENASE"/>
    <property type="match status" value="1"/>
</dbReference>